<gene>
    <name evidence="2" type="ORF">P5673_030071</name>
</gene>
<protein>
    <submittedName>
        <fullName evidence="2">Uncharacterized protein</fullName>
    </submittedName>
</protein>
<reference evidence="2" key="1">
    <citation type="journal article" date="2023" name="G3 (Bethesda)">
        <title>Whole genome assembly and annotation of the endangered Caribbean coral Acropora cervicornis.</title>
        <authorList>
            <person name="Selwyn J.D."/>
            <person name="Vollmer S.V."/>
        </authorList>
    </citation>
    <scope>NUCLEOTIDE SEQUENCE</scope>
    <source>
        <strain evidence="2">K2</strain>
    </source>
</reference>
<feature type="compositionally biased region" description="Basic and acidic residues" evidence="1">
    <location>
        <begin position="118"/>
        <end position="141"/>
    </location>
</feature>
<name>A0AAD9UTW4_ACRCE</name>
<dbReference type="AlphaFoldDB" id="A0AAD9UTW4"/>
<keyword evidence="3" id="KW-1185">Reference proteome</keyword>
<evidence type="ECO:0000313" key="2">
    <source>
        <dbReference type="EMBL" id="KAK2549527.1"/>
    </source>
</evidence>
<evidence type="ECO:0000256" key="1">
    <source>
        <dbReference type="SAM" id="MobiDB-lite"/>
    </source>
</evidence>
<reference evidence="2" key="2">
    <citation type="journal article" date="2023" name="Science">
        <title>Genomic signatures of disease resistance in endangered staghorn corals.</title>
        <authorList>
            <person name="Vollmer S.V."/>
            <person name="Selwyn J.D."/>
            <person name="Despard B.A."/>
            <person name="Roesel C.L."/>
        </authorList>
    </citation>
    <scope>NUCLEOTIDE SEQUENCE</scope>
    <source>
        <strain evidence="2">K2</strain>
    </source>
</reference>
<sequence length="233" mass="26215">MACFVMYRRRNVQERAVRRWPGNAIPIFRKNVKALKELNELVDELAETCTYAPAGFDKRGIRQHILDTLNERRRRIHKGHDYEQGDGRHKKKLNNDGEQGEGPSATEDTAELTNNELQDEKEKDSSSHAIEDNSEKKKDGKGNSSTGQKDEQSLSKEPAVAVLSVAFNAISVRYITRGQLSSASKTLKLGLKTTLSKEEYVIPVATALIKQGFIKIEPSEKVTREDVSKLKSF</sequence>
<comment type="caution">
    <text evidence="2">The sequence shown here is derived from an EMBL/GenBank/DDBJ whole genome shotgun (WGS) entry which is preliminary data.</text>
</comment>
<organism evidence="2 3">
    <name type="scientific">Acropora cervicornis</name>
    <name type="common">Staghorn coral</name>
    <dbReference type="NCBI Taxonomy" id="6130"/>
    <lineage>
        <taxon>Eukaryota</taxon>
        <taxon>Metazoa</taxon>
        <taxon>Cnidaria</taxon>
        <taxon>Anthozoa</taxon>
        <taxon>Hexacorallia</taxon>
        <taxon>Scleractinia</taxon>
        <taxon>Astrocoeniina</taxon>
        <taxon>Acroporidae</taxon>
        <taxon>Acropora</taxon>
    </lineage>
</organism>
<dbReference type="Proteomes" id="UP001249851">
    <property type="component" value="Unassembled WGS sequence"/>
</dbReference>
<feature type="region of interest" description="Disordered" evidence="1">
    <location>
        <begin position="75"/>
        <end position="156"/>
    </location>
</feature>
<dbReference type="EMBL" id="JARQWQ010000125">
    <property type="protein sequence ID" value="KAK2549527.1"/>
    <property type="molecule type" value="Genomic_DNA"/>
</dbReference>
<evidence type="ECO:0000313" key="3">
    <source>
        <dbReference type="Proteomes" id="UP001249851"/>
    </source>
</evidence>
<accession>A0AAD9UTW4</accession>
<proteinExistence type="predicted"/>